<name>A0A1I3BFM5_9LACT</name>
<sequence length="314" mass="34888">MNLKKEIKLVFLLFSVFLLSACSLPGLGGTGDQEGIKIAGLATTEGQIMSFIVEGMIEHYLDVDTQVINNLGSSSVNERALLNGDADVSGVKYTGTSLTGELNQEPITDPELALEKVIEGFDKQFNQKWFPSYGFANSYAFMVTQETAEKYHLEKISDLEPYADQLNAGADTSWLKREGDGYAAFLDLYNFDFKRVYPMQIGLVYDALAAGEMDIVLGYSTDGRIASYDLVVLEDDLNLFPPYDASPVATKEILEKYPDLEGVLLKLQGQIDDEQMQNLNYQADNNLLEPQVVAQDFLKEHNFFEDVQTSEGGE</sequence>
<feature type="domain" description="ABC-type glycine betaine transport system substrate-binding" evidence="1">
    <location>
        <begin position="36"/>
        <end position="300"/>
    </location>
</feature>
<dbReference type="AlphaFoldDB" id="A0A1I3BFM5"/>
<dbReference type="InterPro" id="IPR007210">
    <property type="entry name" value="ABC_Gly_betaine_transp_sub-bd"/>
</dbReference>
<dbReference type="GO" id="GO:0043190">
    <property type="term" value="C:ATP-binding cassette (ABC) transporter complex"/>
    <property type="evidence" value="ECO:0007669"/>
    <property type="project" value="InterPro"/>
</dbReference>
<evidence type="ECO:0000259" key="1">
    <source>
        <dbReference type="Pfam" id="PF04069"/>
    </source>
</evidence>
<dbReference type="GO" id="GO:0022857">
    <property type="term" value="F:transmembrane transporter activity"/>
    <property type="evidence" value="ECO:0007669"/>
    <property type="project" value="InterPro"/>
</dbReference>
<dbReference type="EMBL" id="FOQE01000006">
    <property type="protein sequence ID" value="SFH61105.1"/>
    <property type="molecule type" value="Genomic_DNA"/>
</dbReference>
<gene>
    <name evidence="2" type="ORF">SAMN04489868_10653</name>
</gene>
<dbReference type="Gene3D" id="3.40.190.120">
    <property type="entry name" value="Osmoprotection protein (prox), domain 2"/>
    <property type="match status" value="1"/>
</dbReference>
<dbReference type="Proteomes" id="UP000198668">
    <property type="component" value="Unassembled WGS sequence"/>
</dbReference>
<protein>
    <submittedName>
        <fullName evidence="2">Osmoprotectant transport system substrate-binding protein</fullName>
    </submittedName>
</protein>
<dbReference type="PROSITE" id="PS51257">
    <property type="entry name" value="PROKAR_LIPOPROTEIN"/>
    <property type="match status" value="1"/>
</dbReference>
<keyword evidence="3" id="KW-1185">Reference proteome</keyword>
<proteinExistence type="predicted"/>
<dbReference type="Gene3D" id="3.40.190.10">
    <property type="entry name" value="Periplasmic binding protein-like II"/>
    <property type="match status" value="1"/>
</dbReference>
<dbReference type="SUPFAM" id="SSF53850">
    <property type="entry name" value="Periplasmic binding protein-like II"/>
    <property type="match status" value="1"/>
</dbReference>
<dbReference type="Pfam" id="PF04069">
    <property type="entry name" value="OpuAC"/>
    <property type="match status" value="1"/>
</dbReference>
<evidence type="ECO:0000313" key="2">
    <source>
        <dbReference type="EMBL" id="SFH61105.1"/>
    </source>
</evidence>
<reference evidence="2 3" key="1">
    <citation type="submission" date="2016-10" db="EMBL/GenBank/DDBJ databases">
        <authorList>
            <person name="de Groot N.N."/>
        </authorList>
    </citation>
    <scope>NUCLEOTIDE SEQUENCE [LARGE SCALE GENOMIC DNA]</scope>
    <source>
        <strain evidence="2 3">DSM 27630</strain>
    </source>
</reference>
<evidence type="ECO:0000313" key="3">
    <source>
        <dbReference type="Proteomes" id="UP000198668"/>
    </source>
</evidence>
<organism evidence="2 3">
    <name type="scientific">Pisciglobus halotolerans</name>
    <dbReference type="NCBI Taxonomy" id="745365"/>
    <lineage>
        <taxon>Bacteria</taxon>
        <taxon>Bacillati</taxon>
        <taxon>Bacillota</taxon>
        <taxon>Bacilli</taxon>
        <taxon>Lactobacillales</taxon>
        <taxon>Carnobacteriaceae</taxon>
    </lineage>
</organism>
<accession>A0A1I3BFM5</accession>
<dbReference type="CDD" id="cd13608">
    <property type="entry name" value="PBP2_OpuCC_like"/>
    <property type="match status" value="1"/>
</dbReference>